<proteinExistence type="predicted"/>
<name>A0A9K3GGY6_9EUKA</name>
<dbReference type="EMBL" id="BDIP01001130">
    <property type="protein sequence ID" value="GIQ83654.1"/>
    <property type="molecule type" value="Genomic_DNA"/>
</dbReference>
<organism evidence="2 3">
    <name type="scientific">Kipferlia bialata</name>
    <dbReference type="NCBI Taxonomy" id="797122"/>
    <lineage>
        <taxon>Eukaryota</taxon>
        <taxon>Metamonada</taxon>
        <taxon>Carpediemonas-like organisms</taxon>
        <taxon>Kipferlia</taxon>
    </lineage>
</organism>
<evidence type="ECO:0008006" key="4">
    <source>
        <dbReference type="Google" id="ProtNLM"/>
    </source>
</evidence>
<comment type="caution">
    <text evidence="2">The sequence shown here is derived from an EMBL/GenBank/DDBJ whole genome shotgun (WGS) entry which is preliminary data.</text>
</comment>
<sequence>MDTSQVSVTQTEAAFGRVNALRLGLLDRERRVFECVTGTASSHVHVQEMRIRATDLRQRTDVVKATRLQRRLTIDKLERIADILKKAQHPVPPKLPSLPPAPHAVRLDLAALRRAELAAQRSEIQPDHQRLIAMNALDDIQHIVAETPTGDASPEVVMARLLEKHASELHLLRQTDQASNEAALSALQSGSGALLHRVRGWTAELGHRASQAEETRNAVSERHSQAKAIERKVRDRVREAEGQHASVQVGVEGTERESNAAGAVRIRAFDRRWSRRTDTAQQRCDRELAVQRAVRAEADAGRLRERERLLERISMASEAVRTAKRDLRGLNTAHTRVVETLRTTVT</sequence>
<dbReference type="Proteomes" id="UP000265618">
    <property type="component" value="Unassembled WGS sequence"/>
</dbReference>
<evidence type="ECO:0000313" key="2">
    <source>
        <dbReference type="EMBL" id="GIQ83654.1"/>
    </source>
</evidence>
<evidence type="ECO:0000256" key="1">
    <source>
        <dbReference type="SAM" id="MobiDB-lite"/>
    </source>
</evidence>
<protein>
    <recommendedName>
        <fullName evidence="4">DUF4201 domain-containing protein</fullName>
    </recommendedName>
</protein>
<gene>
    <name evidence="2" type="ORF">KIPB_005008</name>
</gene>
<dbReference type="AlphaFoldDB" id="A0A9K3GGY6"/>
<keyword evidence="3" id="KW-1185">Reference proteome</keyword>
<reference evidence="2 3" key="1">
    <citation type="journal article" date="2018" name="PLoS ONE">
        <title>The draft genome of Kipferlia bialata reveals reductive genome evolution in fornicate parasites.</title>
        <authorList>
            <person name="Tanifuji G."/>
            <person name="Takabayashi S."/>
            <person name="Kume K."/>
            <person name="Takagi M."/>
            <person name="Nakayama T."/>
            <person name="Kamikawa R."/>
            <person name="Inagaki Y."/>
            <person name="Hashimoto T."/>
        </authorList>
    </citation>
    <scope>NUCLEOTIDE SEQUENCE [LARGE SCALE GENOMIC DNA]</scope>
    <source>
        <strain evidence="2">NY0173</strain>
    </source>
</reference>
<accession>A0A9K3GGY6</accession>
<feature type="region of interest" description="Disordered" evidence="1">
    <location>
        <begin position="207"/>
        <end position="227"/>
    </location>
</feature>
<evidence type="ECO:0000313" key="3">
    <source>
        <dbReference type="Proteomes" id="UP000265618"/>
    </source>
</evidence>